<sequence length="108" mass="12757">MKGTITIYVNDQVRQTVHDAEEKNWIKPIFRIPHRSCGGMLKPRKYIKSIPIQFDHLDAKLLGTDRITDEYGNYYVNLFYYLFDATKATVMAIIMETRNNLLINMRKK</sequence>
<proteinExistence type="predicted"/>
<evidence type="ECO:0000313" key="1">
    <source>
        <dbReference type="EMBL" id="KKN75437.1"/>
    </source>
</evidence>
<reference evidence="1" key="1">
    <citation type="journal article" date="2015" name="Nature">
        <title>Complex archaea that bridge the gap between prokaryotes and eukaryotes.</title>
        <authorList>
            <person name="Spang A."/>
            <person name="Saw J.H."/>
            <person name="Jorgensen S.L."/>
            <person name="Zaremba-Niedzwiedzka K."/>
            <person name="Martijn J."/>
            <person name="Lind A.E."/>
            <person name="van Eijk R."/>
            <person name="Schleper C."/>
            <person name="Guy L."/>
            <person name="Ettema T.J."/>
        </authorList>
    </citation>
    <scope>NUCLEOTIDE SEQUENCE</scope>
</reference>
<dbReference type="EMBL" id="LAZR01000310">
    <property type="protein sequence ID" value="KKN75437.1"/>
    <property type="molecule type" value="Genomic_DNA"/>
</dbReference>
<comment type="caution">
    <text evidence="1">The sequence shown here is derived from an EMBL/GenBank/DDBJ whole genome shotgun (WGS) entry which is preliminary data.</text>
</comment>
<protein>
    <submittedName>
        <fullName evidence="1">Uncharacterized protein</fullName>
    </submittedName>
</protein>
<dbReference type="AlphaFoldDB" id="A0A0F9TKM7"/>
<organism evidence="1">
    <name type="scientific">marine sediment metagenome</name>
    <dbReference type="NCBI Taxonomy" id="412755"/>
    <lineage>
        <taxon>unclassified sequences</taxon>
        <taxon>metagenomes</taxon>
        <taxon>ecological metagenomes</taxon>
    </lineage>
</organism>
<gene>
    <name evidence="1" type="ORF">LCGC14_0380580</name>
</gene>
<accession>A0A0F9TKM7</accession>
<name>A0A0F9TKM7_9ZZZZ</name>